<dbReference type="AlphaFoldDB" id="A0A7I4C017"/>
<dbReference type="Gramene" id="Pp3c1_4250V3.1">
    <property type="protein sequence ID" value="Pp3c1_4250V3.1"/>
    <property type="gene ID" value="Pp3c1_4250"/>
</dbReference>
<evidence type="ECO:0000313" key="3">
    <source>
        <dbReference type="Proteomes" id="UP000006727"/>
    </source>
</evidence>
<name>A0A7I4C017_PHYPA</name>
<feature type="compositionally biased region" description="Basic and acidic residues" evidence="1">
    <location>
        <begin position="54"/>
        <end position="66"/>
    </location>
</feature>
<feature type="compositionally biased region" description="Polar residues" evidence="1">
    <location>
        <begin position="33"/>
        <end position="42"/>
    </location>
</feature>
<organism evidence="2 3">
    <name type="scientific">Physcomitrium patens</name>
    <name type="common">Spreading-leaved earth moss</name>
    <name type="synonym">Physcomitrella patens</name>
    <dbReference type="NCBI Taxonomy" id="3218"/>
    <lineage>
        <taxon>Eukaryota</taxon>
        <taxon>Viridiplantae</taxon>
        <taxon>Streptophyta</taxon>
        <taxon>Embryophyta</taxon>
        <taxon>Bryophyta</taxon>
        <taxon>Bryophytina</taxon>
        <taxon>Bryopsida</taxon>
        <taxon>Funariidae</taxon>
        <taxon>Funariales</taxon>
        <taxon>Funariaceae</taxon>
        <taxon>Physcomitrium</taxon>
    </lineage>
</organism>
<reference evidence="2 3" key="1">
    <citation type="journal article" date="2008" name="Science">
        <title>The Physcomitrella genome reveals evolutionary insights into the conquest of land by plants.</title>
        <authorList>
            <person name="Rensing S."/>
            <person name="Lang D."/>
            <person name="Zimmer A."/>
            <person name="Terry A."/>
            <person name="Salamov A."/>
            <person name="Shapiro H."/>
            <person name="Nishiyama T."/>
            <person name="Perroud P.-F."/>
            <person name="Lindquist E."/>
            <person name="Kamisugi Y."/>
            <person name="Tanahashi T."/>
            <person name="Sakakibara K."/>
            <person name="Fujita T."/>
            <person name="Oishi K."/>
            <person name="Shin-I T."/>
            <person name="Kuroki Y."/>
            <person name="Toyoda A."/>
            <person name="Suzuki Y."/>
            <person name="Hashimoto A."/>
            <person name="Yamaguchi K."/>
            <person name="Sugano A."/>
            <person name="Kohara Y."/>
            <person name="Fujiyama A."/>
            <person name="Anterola A."/>
            <person name="Aoki S."/>
            <person name="Ashton N."/>
            <person name="Barbazuk W.B."/>
            <person name="Barker E."/>
            <person name="Bennetzen J."/>
            <person name="Bezanilla M."/>
            <person name="Blankenship R."/>
            <person name="Cho S.H."/>
            <person name="Dutcher S."/>
            <person name="Estelle M."/>
            <person name="Fawcett J.A."/>
            <person name="Gundlach H."/>
            <person name="Hanada K."/>
            <person name="Heyl A."/>
            <person name="Hicks K.A."/>
            <person name="Hugh J."/>
            <person name="Lohr M."/>
            <person name="Mayer K."/>
            <person name="Melkozernov A."/>
            <person name="Murata T."/>
            <person name="Nelson D."/>
            <person name="Pils B."/>
            <person name="Prigge M."/>
            <person name="Reiss B."/>
            <person name="Renner T."/>
            <person name="Rombauts S."/>
            <person name="Rushton P."/>
            <person name="Sanderfoot A."/>
            <person name="Schween G."/>
            <person name="Shiu S.-H."/>
            <person name="Stueber K."/>
            <person name="Theodoulou F.L."/>
            <person name="Tu H."/>
            <person name="Van de Peer Y."/>
            <person name="Verrier P.J."/>
            <person name="Waters E."/>
            <person name="Wood A."/>
            <person name="Yang L."/>
            <person name="Cove D."/>
            <person name="Cuming A."/>
            <person name="Hasebe M."/>
            <person name="Lucas S."/>
            <person name="Mishler D.B."/>
            <person name="Reski R."/>
            <person name="Grigoriev I."/>
            <person name="Quatrano R.S."/>
            <person name="Boore J.L."/>
        </authorList>
    </citation>
    <scope>NUCLEOTIDE SEQUENCE [LARGE SCALE GENOMIC DNA]</scope>
    <source>
        <strain evidence="2 3">cv. Gransden 2004</strain>
    </source>
</reference>
<feature type="region of interest" description="Disordered" evidence="1">
    <location>
        <begin position="33"/>
        <end position="82"/>
    </location>
</feature>
<dbReference type="Gramene" id="Pp3c1_4250V3.2">
    <property type="protein sequence ID" value="Pp3c1_4250V3.2"/>
    <property type="gene ID" value="Pp3c1_4250"/>
</dbReference>
<dbReference type="EnsemblPlants" id="Pp3c1_4250V3.2">
    <property type="protein sequence ID" value="Pp3c1_4250V3.2"/>
    <property type="gene ID" value="Pp3c1_4250"/>
</dbReference>
<dbReference type="EnsemblPlants" id="Pp3c1_4250V3.1">
    <property type="protein sequence ID" value="Pp3c1_4250V3.1"/>
    <property type="gene ID" value="Pp3c1_4250"/>
</dbReference>
<reference evidence="2" key="3">
    <citation type="submission" date="2020-12" db="UniProtKB">
        <authorList>
            <consortium name="EnsemblPlants"/>
        </authorList>
    </citation>
    <scope>IDENTIFICATION</scope>
</reference>
<dbReference type="EMBL" id="ABEU02000001">
    <property type="status" value="NOT_ANNOTATED_CDS"/>
    <property type="molecule type" value="Genomic_DNA"/>
</dbReference>
<evidence type="ECO:0000313" key="2">
    <source>
        <dbReference type="EnsemblPlants" id="Pp3c1_4250V3.2"/>
    </source>
</evidence>
<reference evidence="2 3" key="2">
    <citation type="journal article" date="2018" name="Plant J.">
        <title>The Physcomitrella patens chromosome-scale assembly reveals moss genome structure and evolution.</title>
        <authorList>
            <person name="Lang D."/>
            <person name="Ullrich K.K."/>
            <person name="Murat F."/>
            <person name="Fuchs J."/>
            <person name="Jenkins J."/>
            <person name="Haas F.B."/>
            <person name="Piednoel M."/>
            <person name="Gundlach H."/>
            <person name="Van Bel M."/>
            <person name="Meyberg R."/>
            <person name="Vives C."/>
            <person name="Morata J."/>
            <person name="Symeonidi A."/>
            <person name="Hiss M."/>
            <person name="Muchero W."/>
            <person name="Kamisugi Y."/>
            <person name="Saleh O."/>
            <person name="Blanc G."/>
            <person name="Decker E.L."/>
            <person name="van Gessel N."/>
            <person name="Grimwood J."/>
            <person name="Hayes R.D."/>
            <person name="Graham S.W."/>
            <person name="Gunter L.E."/>
            <person name="McDaniel S.F."/>
            <person name="Hoernstein S.N.W."/>
            <person name="Larsson A."/>
            <person name="Li F.W."/>
            <person name="Perroud P.F."/>
            <person name="Phillips J."/>
            <person name="Ranjan P."/>
            <person name="Rokshar D.S."/>
            <person name="Rothfels C.J."/>
            <person name="Schneider L."/>
            <person name="Shu S."/>
            <person name="Stevenson D.W."/>
            <person name="Thummler F."/>
            <person name="Tillich M."/>
            <person name="Villarreal Aguilar J.C."/>
            <person name="Widiez T."/>
            <person name="Wong G.K."/>
            <person name="Wymore A."/>
            <person name="Zhang Y."/>
            <person name="Zimmer A.D."/>
            <person name="Quatrano R.S."/>
            <person name="Mayer K.F.X."/>
            <person name="Goodstein D."/>
            <person name="Casacuberta J.M."/>
            <person name="Vandepoele K."/>
            <person name="Reski R."/>
            <person name="Cuming A.C."/>
            <person name="Tuskan G.A."/>
            <person name="Maumus F."/>
            <person name="Salse J."/>
            <person name="Schmutz J."/>
            <person name="Rensing S.A."/>
        </authorList>
    </citation>
    <scope>NUCLEOTIDE SEQUENCE [LARGE SCALE GENOMIC DNA]</scope>
    <source>
        <strain evidence="2 3">cv. Gransden 2004</strain>
    </source>
</reference>
<dbReference type="Proteomes" id="UP000006727">
    <property type="component" value="Chromosome 1"/>
</dbReference>
<keyword evidence="3" id="KW-1185">Reference proteome</keyword>
<sequence>MRVDEKGAFCIARLAREKEMMTMTIPRASLQMIPSPTSQSVTGWDLGGNVRDGASGRDQTEGREGEEGMDAPPSPAAPGMPRLETQQPIRDRAGRRPIYLPTIPLIGRGAAMLLLSSFCTCLAGMLTFQHVRAAVEFWARKVVPPSCAIRIRSRRCKFQSVSPSCSRIFGESVFVFFFFPCWCLQKVSARARAFLGFLSTKDGESVFLLFCLRIFSVKLERERDRPGWLSLVCSGCNKTAFSCCEGSYRVEKGKRWRTFVFYRCKCCGSYRIGRHVEQCDCLLQRTQIDLQVGS</sequence>
<protein>
    <submittedName>
        <fullName evidence="2">Uncharacterized protein</fullName>
    </submittedName>
</protein>
<evidence type="ECO:0000256" key="1">
    <source>
        <dbReference type="SAM" id="MobiDB-lite"/>
    </source>
</evidence>
<dbReference type="InParanoid" id="A0A7I4C017"/>
<accession>A0A7I4C017</accession>
<proteinExistence type="predicted"/>